<evidence type="ECO:0000313" key="6">
    <source>
        <dbReference type="Proteomes" id="UP000460194"/>
    </source>
</evidence>
<evidence type="ECO:0000256" key="1">
    <source>
        <dbReference type="ARBA" id="ARBA00022630"/>
    </source>
</evidence>
<keyword evidence="1" id="KW-0285">Flavoprotein</keyword>
<organism evidence="5 6">
    <name type="scientific">Halorubrum distributum</name>
    <dbReference type="NCBI Taxonomy" id="29283"/>
    <lineage>
        <taxon>Archaea</taxon>
        <taxon>Methanobacteriati</taxon>
        <taxon>Methanobacteriota</taxon>
        <taxon>Stenosarchaea group</taxon>
        <taxon>Halobacteria</taxon>
        <taxon>Halobacteriales</taxon>
        <taxon>Haloferacaceae</taxon>
        <taxon>Halorubrum</taxon>
        <taxon>Halorubrum distributum group</taxon>
    </lineage>
</organism>
<dbReference type="InterPro" id="IPR050097">
    <property type="entry name" value="Ferredoxin-NADP_redctase_2"/>
</dbReference>
<reference evidence="5 6" key="1">
    <citation type="submission" date="2019-11" db="EMBL/GenBank/DDBJ databases">
        <title>Genome sequences of 17 halophilic strains isolated from different environments.</title>
        <authorList>
            <person name="Furrow R.E."/>
        </authorList>
    </citation>
    <scope>NUCLEOTIDE SEQUENCE [LARGE SCALE GENOMIC DNA]</scope>
    <source>
        <strain evidence="5 6">22517_05_Cabo</strain>
    </source>
</reference>
<evidence type="ECO:0000256" key="2">
    <source>
        <dbReference type="ARBA" id="ARBA00023002"/>
    </source>
</evidence>
<dbReference type="GO" id="GO:0016491">
    <property type="term" value="F:oxidoreductase activity"/>
    <property type="evidence" value="ECO:0007669"/>
    <property type="project" value="UniProtKB-KW"/>
</dbReference>
<evidence type="ECO:0000259" key="4">
    <source>
        <dbReference type="Pfam" id="PF01494"/>
    </source>
</evidence>
<dbReference type="SUPFAM" id="SSF51905">
    <property type="entry name" value="FAD/NAD(P)-binding domain"/>
    <property type="match status" value="1"/>
</dbReference>
<dbReference type="Pfam" id="PF01494">
    <property type="entry name" value="FAD_binding_3"/>
    <property type="match status" value="1"/>
</dbReference>
<protein>
    <submittedName>
        <fullName evidence="5">FAD-binding protein</fullName>
    </submittedName>
</protein>
<accession>A0A6B1IDF8</accession>
<sequence>MARTDTVGPTGADSPDSTLDHDVLVVGGGAAGLSAATFLARYGLDTLVLARGKSAIQQCAVLENFLGFPVGITPDRFLELGQTQVEYEGGTVREETVERVERVDIEEPPTETGGEPLGSSGFEIESDDGDYRVRYVLAATAYDGEMFEPFIEEIETDEVFGMVDSENGRTPVDGLYAAGWMTTETVHQAIVSAGHGAHAALSLIRDDIAARYWPAVADHYVDWVVHDGRYGGDEAWDDHTREWFENEILVDDVDSGLADAALEHLKSEFLDRQIGTDERTRRDRDGQRALLETMDDDVVSEYAASLGTNDDRN</sequence>
<dbReference type="PANTHER" id="PTHR48105">
    <property type="entry name" value="THIOREDOXIN REDUCTASE 1-RELATED-RELATED"/>
    <property type="match status" value="1"/>
</dbReference>
<dbReference type="AlphaFoldDB" id="A0A6B1IDF8"/>
<feature type="region of interest" description="Disordered" evidence="3">
    <location>
        <begin position="103"/>
        <end position="125"/>
    </location>
</feature>
<dbReference type="RefSeq" id="WP_159369050.1">
    <property type="nucleotide sequence ID" value="NZ_WMEO01000012.1"/>
</dbReference>
<evidence type="ECO:0000256" key="3">
    <source>
        <dbReference type="SAM" id="MobiDB-lite"/>
    </source>
</evidence>
<dbReference type="PRINTS" id="PR00469">
    <property type="entry name" value="PNDRDTASEII"/>
</dbReference>
<name>A0A6B1IDF8_9EURY</name>
<dbReference type="GO" id="GO:0071949">
    <property type="term" value="F:FAD binding"/>
    <property type="evidence" value="ECO:0007669"/>
    <property type="project" value="InterPro"/>
</dbReference>
<dbReference type="Gene3D" id="3.50.50.60">
    <property type="entry name" value="FAD/NAD(P)-binding domain"/>
    <property type="match status" value="1"/>
</dbReference>
<dbReference type="EMBL" id="WMEO01000012">
    <property type="protein sequence ID" value="MYL16773.1"/>
    <property type="molecule type" value="Genomic_DNA"/>
</dbReference>
<dbReference type="Proteomes" id="UP000460194">
    <property type="component" value="Unassembled WGS sequence"/>
</dbReference>
<dbReference type="InterPro" id="IPR036188">
    <property type="entry name" value="FAD/NAD-bd_sf"/>
</dbReference>
<gene>
    <name evidence="5" type="ORF">GLW36_08950</name>
</gene>
<proteinExistence type="predicted"/>
<dbReference type="InterPro" id="IPR002938">
    <property type="entry name" value="FAD-bd"/>
</dbReference>
<dbReference type="PRINTS" id="PR00368">
    <property type="entry name" value="FADPNR"/>
</dbReference>
<feature type="domain" description="FAD-binding" evidence="4">
    <location>
        <begin position="21"/>
        <end position="57"/>
    </location>
</feature>
<evidence type="ECO:0000313" key="5">
    <source>
        <dbReference type="EMBL" id="MYL16773.1"/>
    </source>
</evidence>
<keyword evidence="2" id="KW-0560">Oxidoreductase</keyword>
<comment type="caution">
    <text evidence="5">The sequence shown here is derived from an EMBL/GenBank/DDBJ whole genome shotgun (WGS) entry which is preliminary data.</text>
</comment>